<keyword evidence="1" id="KW-0472">Membrane</keyword>
<dbReference type="EMBL" id="POTW01000019">
    <property type="protein sequence ID" value="PZF84016.1"/>
    <property type="molecule type" value="Genomic_DNA"/>
</dbReference>
<name>A0A2W2CED1_9ACTN</name>
<dbReference type="Proteomes" id="UP000248764">
    <property type="component" value="Unassembled WGS sequence"/>
</dbReference>
<feature type="transmembrane region" description="Helical" evidence="1">
    <location>
        <begin position="44"/>
        <end position="65"/>
    </location>
</feature>
<protein>
    <submittedName>
        <fullName evidence="2">Uncharacterized protein</fullName>
    </submittedName>
</protein>
<keyword evidence="3" id="KW-1185">Reference proteome</keyword>
<dbReference type="RefSeq" id="WP_111254560.1">
    <property type="nucleotide sequence ID" value="NZ_POTW01000019.1"/>
</dbReference>
<keyword evidence="1" id="KW-0812">Transmembrane</keyword>
<accession>A0A2W2CED1</accession>
<comment type="caution">
    <text evidence="2">The sequence shown here is derived from an EMBL/GenBank/DDBJ whole genome shotgun (WGS) entry which is preliminary data.</text>
</comment>
<evidence type="ECO:0000256" key="1">
    <source>
        <dbReference type="SAM" id="Phobius"/>
    </source>
</evidence>
<organism evidence="2 3">
    <name type="scientific">Jiangella anatolica</name>
    <dbReference type="NCBI Taxonomy" id="2670374"/>
    <lineage>
        <taxon>Bacteria</taxon>
        <taxon>Bacillati</taxon>
        <taxon>Actinomycetota</taxon>
        <taxon>Actinomycetes</taxon>
        <taxon>Jiangellales</taxon>
        <taxon>Jiangellaceae</taxon>
        <taxon>Jiangella</taxon>
    </lineage>
</organism>
<gene>
    <name evidence="2" type="ORF">C1I92_10230</name>
</gene>
<dbReference type="AlphaFoldDB" id="A0A2W2CED1"/>
<keyword evidence="1" id="KW-1133">Transmembrane helix</keyword>
<evidence type="ECO:0000313" key="3">
    <source>
        <dbReference type="Proteomes" id="UP000248764"/>
    </source>
</evidence>
<reference evidence="2 3" key="1">
    <citation type="submission" date="2018-01" db="EMBL/GenBank/DDBJ databases">
        <title>Draft genome sequence of Jiangella sp. GTF31.</title>
        <authorList>
            <person name="Sahin N."/>
            <person name="Ay H."/>
            <person name="Saygin H."/>
        </authorList>
    </citation>
    <scope>NUCLEOTIDE SEQUENCE [LARGE SCALE GENOMIC DNA]</scope>
    <source>
        <strain evidence="2 3">GTF31</strain>
    </source>
</reference>
<proteinExistence type="predicted"/>
<evidence type="ECO:0000313" key="2">
    <source>
        <dbReference type="EMBL" id="PZF84016.1"/>
    </source>
</evidence>
<sequence>MSDLDLETALRATLSERAAHAPGGDDLADSATRAGVARRRRRRIAGTAAVLAIGAVAGFAGRGLVPVAGDAEPQPADTPPVGDLVTCGETWPAFDPVLLTERPALDPESDLGVAVRTTARPPVAAGLIDGWTLVDQVGSTAYLLIWLDQTATARNIAPNSIVGATYEQAADGTWSVRGTGECQPERYFDDGLDPADWRLPGEQPPPDATAVTILAYEIDCSSGQPADGRLADPIVEYQDDAVVITMRIEPPEGELLTCVGNPETPVTVELDEPLGDRELRNGLWYPARPVLPEP</sequence>